<dbReference type="InterPro" id="IPR001845">
    <property type="entry name" value="HTH_ArsR_DNA-bd_dom"/>
</dbReference>
<dbReference type="NCBIfam" id="NF033788">
    <property type="entry name" value="HTH_metalloreg"/>
    <property type="match status" value="1"/>
</dbReference>
<dbReference type="AlphaFoldDB" id="A0A385YVA7"/>
<dbReference type="OrthoDB" id="9798835at2"/>
<name>A0A385YVA7_9BACL</name>
<evidence type="ECO:0000313" key="5">
    <source>
        <dbReference type="EMBL" id="AYC30411.1"/>
    </source>
</evidence>
<dbReference type="PANTHER" id="PTHR33154:SF33">
    <property type="entry name" value="TRANSCRIPTIONAL REPRESSOR SDPR"/>
    <property type="match status" value="1"/>
</dbReference>
<evidence type="ECO:0000256" key="1">
    <source>
        <dbReference type="ARBA" id="ARBA00023015"/>
    </source>
</evidence>
<evidence type="ECO:0000259" key="4">
    <source>
        <dbReference type="PROSITE" id="PS50987"/>
    </source>
</evidence>
<evidence type="ECO:0000256" key="2">
    <source>
        <dbReference type="ARBA" id="ARBA00023125"/>
    </source>
</evidence>
<dbReference type="SUPFAM" id="SSF46785">
    <property type="entry name" value="Winged helix' DNA-binding domain"/>
    <property type="match status" value="1"/>
</dbReference>
<dbReference type="SMART" id="SM00418">
    <property type="entry name" value="HTH_ARSR"/>
    <property type="match status" value="1"/>
</dbReference>
<dbReference type="InterPro" id="IPR036388">
    <property type="entry name" value="WH-like_DNA-bd_sf"/>
</dbReference>
<evidence type="ECO:0000313" key="6">
    <source>
        <dbReference type="Proteomes" id="UP000265725"/>
    </source>
</evidence>
<organism evidence="5 6">
    <name type="scientific">Paenisporosarcina cavernae</name>
    <dbReference type="NCBI Taxonomy" id="2320858"/>
    <lineage>
        <taxon>Bacteria</taxon>
        <taxon>Bacillati</taxon>
        <taxon>Bacillota</taxon>
        <taxon>Bacilli</taxon>
        <taxon>Bacillales</taxon>
        <taxon>Caryophanaceae</taxon>
        <taxon>Paenisporosarcina</taxon>
    </lineage>
</organism>
<sequence>MNYMQADQVLKALADTTRLKIVKYLSTSELCVCELTELLHMSQPAVSQHMKKLKDAGLVKERKQGRWTIWQLEEMHDEKAFILQLIHELPTPERTLEHLVAEGKKVSCTS</sequence>
<keyword evidence="6" id="KW-1185">Reference proteome</keyword>
<dbReference type="Pfam" id="PF01022">
    <property type="entry name" value="HTH_5"/>
    <property type="match status" value="1"/>
</dbReference>
<dbReference type="InterPro" id="IPR036390">
    <property type="entry name" value="WH_DNA-bd_sf"/>
</dbReference>
<gene>
    <name evidence="5" type="ORF">D3873_11425</name>
</gene>
<dbReference type="Proteomes" id="UP000265725">
    <property type="component" value="Chromosome"/>
</dbReference>
<dbReference type="PROSITE" id="PS50987">
    <property type="entry name" value="HTH_ARSR_2"/>
    <property type="match status" value="1"/>
</dbReference>
<dbReference type="PANTHER" id="PTHR33154">
    <property type="entry name" value="TRANSCRIPTIONAL REGULATOR, ARSR FAMILY"/>
    <property type="match status" value="1"/>
</dbReference>
<dbReference type="InterPro" id="IPR011991">
    <property type="entry name" value="ArsR-like_HTH"/>
</dbReference>
<feature type="domain" description="HTH arsR-type" evidence="4">
    <location>
        <begin position="1"/>
        <end position="92"/>
    </location>
</feature>
<evidence type="ECO:0000256" key="3">
    <source>
        <dbReference type="ARBA" id="ARBA00023163"/>
    </source>
</evidence>
<proteinExistence type="predicted"/>
<reference evidence="6" key="1">
    <citation type="submission" date="2018-09" db="EMBL/GenBank/DDBJ databases">
        <authorList>
            <person name="Zhu H."/>
        </authorList>
    </citation>
    <scope>NUCLEOTIDE SEQUENCE [LARGE SCALE GENOMIC DNA]</scope>
    <source>
        <strain evidence="6">K2R23-3</strain>
    </source>
</reference>
<dbReference type="CDD" id="cd00090">
    <property type="entry name" value="HTH_ARSR"/>
    <property type="match status" value="1"/>
</dbReference>
<dbReference type="PRINTS" id="PR00778">
    <property type="entry name" value="HTHARSR"/>
</dbReference>
<protein>
    <submittedName>
        <fullName evidence="5">ArsR family transcriptional regulator</fullName>
    </submittedName>
</protein>
<dbReference type="EMBL" id="CP032418">
    <property type="protein sequence ID" value="AYC30411.1"/>
    <property type="molecule type" value="Genomic_DNA"/>
</dbReference>
<dbReference type="Gene3D" id="1.10.10.10">
    <property type="entry name" value="Winged helix-like DNA-binding domain superfamily/Winged helix DNA-binding domain"/>
    <property type="match status" value="1"/>
</dbReference>
<dbReference type="InterPro" id="IPR051081">
    <property type="entry name" value="HTH_MetalResp_TranReg"/>
</dbReference>
<dbReference type="GO" id="GO:0003677">
    <property type="term" value="F:DNA binding"/>
    <property type="evidence" value="ECO:0007669"/>
    <property type="project" value="UniProtKB-KW"/>
</dbReference>
<keyword evidence="3" id="KW-0804">Transcription</keyword>
<dbReference type="GO" id="GO:0003700">
    <property type="term" value="F:DNA-binding transcription factor activity"/>
    <property type="evidence" value="ECO:0007669"/>
    <property type="project" value="InterPro"/>
</dbReference>
<keyword evidence="2" id="KW-0238">DNA-binding</keyword>
<keyword evidence="1" id="KW-0805">Transcription regulation</keyword>
<dbReference type="RefSeq" id="WP_119884128.1">
    <property type="nucleotide sequence ID" value="NZ_CP032418.1"/>
</dbReference>
<dbReference type="KEGG" id="paek:D3873_11425"/>
<accession>A0A385YVA7</accession>